<proteinExistence type="inferred from homology"/>
<dbReference type="Pfam" id="PF17853">
    <property type="entry name" value="GGDEF_2"/>
    <property type="match status" value="1"/>
</dbReference>
<comment type="similarity">
    <text evidence="1">Belongs to the CdaR family.</text>
</comment>
<dbReference type="STRING" id="59750.AWC31_10985"/>
<feature type="domain" description="Purine catabolism PurC-like" evidence="2">
    <location>
        <begin position="8"/>
        <end position="123"/>
    </location>
</feature>
<dbReference type="EMBL" id="LGTW01000039">
    <property type="protein sequence ID" value="KWX19649.1"/>
    <property type="molecule type" value="Genomic_DNA"/>
</dbReference>
<reference evidence="5 6" key="1">
    <citation type="submission" date="2015-07" db="EMBL/GenBank/DDBJ databases">
        <title>A draft genome sequence of Mycobacterium wolinskyi.</title>
        <authorList>
            <person name="de Man T.J."/>
            <person name="Perry K.A."/>
            <person name="Coulliette A.D."/>
            <person name="Jensen B."/>
            <person name="Toney N.C."/>
            <person name="Limbago B.M."/>
            <person name="Noble-Wang J."/>
        </authorList>
    </citation>
    <scope>NUCLEOTIDE SEQUENCE [LARGE SCALE GENOMIC DNA]</scope>
    <source>
        <strain evidence="5 6">CDC_01</strain>
    </source>
</reference>
<dbReference type="PANTHER" id="PTHR33744">
    <property type="entry name" value="CARBOHYDRATE DIACID REGULATOR"/>
    <property type="match status" value="1"/>
</dbReference>
<sequence length="518" mass="56601">MAITVGELAEIPHLGLEVLAGASGLSREISWTHTSDLPEPWRWVTGGELLMTNGLSFPAGPAEQVLVVERLNEAGVSGLAIGEKMYCPDLSDDVISASDRLGLPILNIRYPLPFVAISRAVAEATLLDQSSRLTRTVRIYDLVRRHIARATTSAELFAALERELGCRLHVCDRHTGEPWFPQAAQLDATTRDAVVALSDSLTNVAAGAFGLPAVAGNTALLTDIQRHPSAALVAVTAEGGRVDPIQLQHAATVVSLELSQTQLMLEHGRRQGSAFLERLLESRIDGPTAAGQLADLGLDPATVVLIAAHSSDDDRVLHVHNSLWRHAIPYVCTTREGILYAVVPENSSCDDVLARALGPTARIGISQRLGSINRLQESIREASWAFSLAQRRGVAVSRYGSGPSWLGLSSVGDAQALVDRVLRPLQEYDREQNTDLVETLDAFLRNRRSWQQTAQTLHVHRQTVMYRMRRVAEITKLDLAETDSLAELWLALRAVELLDAEEDMRRRDVIASRRLPGV</sequence>
<evidence type="ECO:0000259" key="4">
    <source>
        <dbReference type="Pfam" id="PF17853"/>
    </source>
</evidence>
<dbReference type="InterPro" id="IPR041522">
    <property type="entry name" value="CdaR_GGDEF"/>
</dbReference>
<keyword evidence="6" id="KW-1185">Reference proteome</keyword>
<gene>
    <name evidence="5" type="ORF">AFM11_34845</name>
</gene>
<dbReference type="Pfam" id="PF13556">
    <property type="entry name" value="HTH_30"/>
    <property type="match status" value="1"/>
</dbReference>
<evidence type="ECO:0000259" key="3">
    <source>
        <dbReference type="Pfam" id="PF13556"/>
    </source>
</evidence>
<accession>A0A132PBE3</accession>
<dbReference type="Proteomes" id="UP000070612">
    <property type="component" value="Unassembled WGS sequence"/>
</dbReference>
<dbReference type="InterPro" id="IPR012914">
    <property type="entry name" value="PucR_dom"/>
</dbReference>
<dbReference type="PANTHER" id="PTHR33744:SF1">
    <property type="entry name" value="DNA-BINDING TRANSCRIPTIONAL ACTIVATOR ADER"/>
    <property type="match status" value="1"/>
</dbReference>
<organism evidence="5 6">
    <name type="scientific">Mycolicibacterium wolinskyi</name>
    <dbReference type="NCBI Taxonomy" id="59750"/>
    <lineage>
        <taxon>Bacteria</taxon>
        <taxon>Bacillati</taxon>
        <taxon>Actinomycetota</taxon>
        <taxon>Actinomycetes</taxon>
        <taxon>Mycobacteriales</taxon>
        <taxon>Mycobacteriaceae</taxon>
        <taxon>Mycolicibacterium</taxon>
    </lineage>
</organism>
<dbReference type="Pfam" id="PF07905">
    <property type="entry name" value="PucR"/>
    <property type="match status" value="1"/>
</dbReference>
<feature type="domain" description="PucR C-terminal helix-turn-helix" evidence="3">
    <location>
        <begin position="436"/>
        <end position="494"/>
    </location>
</feature>
<evidence type="ECO:0000313" key="5">
    <source>
        <dbReference type="EMBL" id="KWX19649.1"/>
    </source>
</evidence>
<feature type="domain" description="CdaR GGDEF-like" evidence="4">
    <location>
        <begin position="292"/>
        <end position="383"/>
    </location>
</feature>
<protein>
    <submittedName>
        <fullName evidence="5">PucR family transcriptional regulator</fullName>
    </submittedName>
</protein>
<name>A0A132PBE3_9MYCO</name>
<comment type="caution">
    <text evidence="5">The sequence shown here is derived from an EMBL/GenBank/DDBJ whole genome shotgun (WGS) entry which is preliminary data.</text>
</comment>
<dbReference type="InterPro" id="IPR025736">
    <property type="entry name" value="PucR_C-HTH_dom"/>
</dbReference>
<evidence type="ECO:0000313" key="6">
    <source>
        <dbReference type="Proteomes" id="UP000070612"/>
    </source>
</evidence>
<dbReference type="PATRIC" id="fig|59750.3.peg.5318"/>
<dbReference type="InterPro" id="IPR042070">
    <property type="entry name" value="PucR_C-HTH_sf"/>
</dbReference>
<dbReference type="Gene3D" id="1.10.10.2840">
    <property type="entry name" value="PucR C-terminal helix-turn-helix domain"/>
    <property type="match status" value="1"/>
</dbReference>
<evidence type="ECO:0000259" key="2">
    <source>
        <dbReference type="Pfam" id="PF07905"/>
    </source>
</evidence>
<dbReference type="AlphaFoldDB" id="A0A132PBE3"/>
<dbReference type="InterPro" id="IPR051448">
    <property type="entry name" value="CdaR-like_regulators"/>
</dbReference>
<evidence type="ECO:0000256" key="1">
    <source>
        <dbReference type="ARBA" id="ARBA00006754"/>
    </source>
</evidence>